<keyword evidence="4" id="KW-1185">Reference proteome</keyword>
<gene>
    <name evidence="3" type="ORF">SVXNc_0338</name>
</gene>
<dbReference type="EMBL" id="CP104395">
    <property type="protein sequence ID" value="WEL19363.1"/>
    <property type="molecule type" value="Genomic_DNA"/>
</dbReference>
<dbReference type="GeneID" id="90589774"/>
<dbReference type="InterPro" id="IPR002831">
    <property type="entry name" value="Tscrpt_reg_TrmB_N"/>
</dbReference>
<dbReference type="Gene3D" id="1.10.10.10">
    <property type="entry name" value="Winged helix-like DNA-binding domain superfamily/Winged helix DNA-binding domain"/>
    <property type="match status" value="1"/>
</dbReference>
<proteinExistence type="predicted"/>
<evidence type="ECO:0000259" key="1">
    <source>
        <dbReference type="Pfam" id="PF01978"/>
    </source>
</evidence>
<protein>
    <submittedName>
        <fullName evidence="3">Minimal nucleotidyltransferase</fullName>
    </submittedName>
</protein>
<dbReference type="InterPro" id="IPR043519">
    <property type="entry name" value="NT_sf"/>
</dbReference>
<dbReference type="InterPro" id="IPR036390">
    <property type="entry name" value="WH_DNA-bd_sf"/>
</dbReference>
<accession>A0ABY8CDU6</accession>
<dbReference type="Gene3D" id="3.30.460.10">
    <property type="entry name" value="Beta Polymerase, domain 2"/>
    <property type="match status" value="1"/>
</dbReference>
<dbReference type="SUPFAM" id="SSF46785">
    <property type="entry name" value="Winged helix' DNA-binding domain"/>
    <property type="match status" value="1"/>
</dbReference>
<sequence length="175" mass="20176">MIKDLTKTEREVLDYFVRMPEEIHVRGLSKKIEVPYSSTRSALNGLEEKGFLESNKESKMTFYYPTEQRFRKAKKVLNLEKLEQSKVSEFLEKELKPEAVVLFGSYLDGRDRAESDIDIAVIGGREKRLDLTSFEKELGRKIQLTRIEDLGNENEEFKNTLANGMVLAGYLDVTS</sequence>
<reference evidence="3 4" key="1">
    <citation type="submission" date="2022-09" db="EMBL/GenBank/DDBJ databases">
        <title>Xylan utilization by haloarchaea-nanohaloarchaea associations.</title>
        <authorList>
            <person name="Yakimov M."/>
        </authorList>
    </citation>
    <scope>NUCLEOTIDE SEQUENCE [LARGE SCALE GENOMIC DNA]</scope>
    <source>
        <strain evidence="3 4">SVXNc</strain>
    </source>
</reference>
<dbReference type="InterPro" id="IPR041633">
    <property type="entry name" value="Polbeta"/>
</dbReference>
<dbReference type="RefSeq" id="WP_347722235.1">
    <property type="nucleotide sequence ID" value="NZ_CP104395.1"/>
</dbReference>
<evidence type="ECO:0000313" key="3">
    <source>
        <dbReference type="EMBL" id="WEL19363.1"/>
    </source>
</evidence>
<name>A0ABY8CDU6_9ARCH</name>
<evidence type="ECO:0000313" key="4">
    <source>
        <dbReference type="Proteomes" id="UP001218034"/>
    </source>
</evidence>
<dbReference type="Proteomes" id="UP001218034">
    <property type="component" value="Chromosome"/>
</dbReference>
<feature type="domain" description="Transcription regulator TrmB N-terminal" evidence="1">
    <location>
        <begin position="4"/>
        <end position="66"/>
    </location>
</feature>
<organism evidence="3 4">
    <name type="scientific">Candidatus Nanohalococcus occultus</name>
    <dbReference type="NCBI Taxonomy" id="2978047"/>
    <lineage>
        <taxon>Archaea</taxon>
        <taxon>Candidatus Nanohalarchaeota</taxon>
        <taxon>Candidatus Nanohalarchaeota incertae sedis</taxon>
        <taxon>Candidatus Nanohalococcus</taxon>
    </lineage>
</organism>
<dbReference type="Pfam" id="PF18765">
    <property type="entry name" value="Polbeta"/>
    <property type="match status" value="1"/>
</dbReference>
<dbReference type="SUPFAM" id="SSF81301">
    <property type="entry name" value="Nucleotidyltransferase"/>
    <property type="match status" value="1"/>
</dbReference>
<dbReference type="Pfam" id="PF01978">
    <property type="entry name" value="TrmB"/>
    <property type="match status" value="1"/>
</dbReference>
<evidence type="ECO:0000259" key="2">
    <source>
        <dbReference type="Pfam" id="PF18765"/>
    </source>
</evidence>
<feature type="domain" description="Polymerase beta nucleotidyltransferase" evidence="2">
    <location>
        <begin position="86"/>
        <end position="151"/>
    </location>
</feature>
<dbReference type="CDD" id="cd05403">
    <property type="entry name" value="NT_KNTase_like"/>
    <property type="match status" value="1"/>
</dbReference>
<dbReference type="InterPro" id="IPR036388">
    <property type="entry name" value="WH-like_DNA-bd_sf"/>
</dbReference>